<proteinExistence type="predicted"/>
<evidence type="ECO:0008006" key="3">
    <source>
        <dbReference type="Google" id="ProtNLM"/>
    </source>
</evidence>
<accession>A0A143HAR8</accession>
<dbReference type="Proteomes" id="UP000076021">
    <property type="component" value="Chromosome"/>
</dbReference>
<reference evidence="1 2" key="1">
    <citation type="journal article" date="2016" name="Genome Announc.">
        <title>Whole-Genome Sequence of Rummeliibacillus stabekisii Strain PP9 Isolated from Antarctic Soil.</title>
        <authorList>
            <person name="da Mota F.F."/>
            <person name="Vollu R.E."/>
            <person name="Jurelevicius D."/>
            <person name="Seldin L."/>
        </authorList>
    </citation>
    <scope>NUCLEOTIDE SEQUENCE [LARGE SCALE GENOMIC DNA]</scope>
    <source>
        <strain evidence="1 2">PP9</strain>
    </source>
</reference>
<dbReference type="EMBL" id="CP014806">
    <property type="protein sequence ID" value="AMW98823.1"/>
    <property type="molecule type" value="Genomic_DNA"/>
</dbReference>
<dbReference type="STRING" id="241244.ATY39_04795"/>
<gene>
    <name evidence="1" type="ORF">ATY39_04795</name>
</gene>
<dbReference type="AlphaFoldDB" id="A0A143HAR8"/>
<protein>
    <recommendedName>
        <fullName evidence="3">Competence protein ComG</fullName>
    </recommendedName>
</protein>
<organism evidence="1 2">
    <name type="scientific">Rummeliibacillus stabekisii</name>
    <dbReference type="NCBI Taxonomy" id="241244"/>
    <lineage>
        <taxon>Bacteria</taxon>
        <taxon>Bacillati</taxon>
        <taxon>Bacillota</taxon>
        <taxon>Bacilli</taxon>
        <taxon>Bacillales</taxon>
        <taxon>Caryophanaceae</taxon>
        <taxon>Rummeliibacillus</taxon>
    </lineage>
</organism>
<sequence>MLLVLTITMLISLIGITLGKSHMDRQLEDRFIKQLKADIELTQALSFRYQDYATLTIVQGLNEVRIKVPAHGNKDYLVRKYPTNIQLLPYSTIQSVTYTKELTVQKSGTMYFSINNRIVKLTVYLGEGRVQIEQ</sequence>
<keyword evidence="2" id="KW-1185">Reference proteome</keyword>
<dbReference type="PIRSF" id="PIRSF021292">
    <property type="entry name" value="Competence_ComGD"/>
    <property type="match status" value="1"/>
</dbReference>
<reference evidence="2" key="2">
    <citation type="submission" date="2016-03" db="EMBL/GenBank/DDBJ databases">
        <authorList>
            <person name="Ploux O."/>
        </authorList>
    </citation>
    <scope>NUCLEOTIDE SEQUENCE [LARGE SCALE GENOMIC DNA]</scope>
    <source>
        <strain evidence="2">PP9</strain>
    </source>
</reference>
<dbReference type="KEGG" id="rst:ATY39_04795"/>
<dbReference type="InterPro" id="IPR016785">
    <property type="entry name" value="ComGD"/>
</dbReference>
<name>A0A143HAR8_9BACL</name>
<evidence type="ECO:0000313" key="1">
    <source>
        <dbReference type="EMBL" id="AMW98823.1"/>
    </source>
</evidence>
<dbReference type="GO" id="GO:0030420">
    <property type="term" value="P:establishment of competence for transformation"/>
    <property type="evidence" value="ECO:0007669"/>
    <property type="project" value="InterPro"/>
</dbReference>
<evidence type="ECO:0000313" key="2">
    <source>
        <dbReference type="Proteomes" id="UP000076021"/>
    </source>
</evidence>